<organism evidence="2 3">
    <name type="scientific">Hypsibius exemplaris</name>
    <name type="common">Freshwater tardigrade</name>
    <dbReference type="NCBI Taxonomy" id="2072580"/>
    <lineage>
        <taxon>Eukaryota</taxon>
        <taxon>Metazoa</taxon>
        <taxon>Ecdysozoa</taxon>
        <taxon>Tardigrada</taxon>
        <taxon>Eutardigrada</taxon>
        <taxon>Parachela</taxon>
        <taxon>Hypsibioidea</taxon>
        <taxon>Hypsibiidae</taxon>
        <taxon>Hypsibius</taxon>
    </lineage>
</organism>
<evidence type="ECO:0000313" key="2">
    <source>
        <dbReference type="EMBL" id="OQV17205.1"/>
    </source>
</evidence>
<evidence type="ECO:0000259" key="1">
    <source>
        <dbReference type="SMART" id="SM00849"/>
    </source>
</evidence>
<dbReference type="SUPFAM" id="SSF56281">
    <property type="entry name" value="Metallo-hydrolase/oxidoreductase"/>
    <property type="match status" value="1"/>
</dbReference>
<dbReference type="PANTHER" id="PTHR46504:SF2">
    <property type="entry name" value="TRNASE Z TRZ1"/>
    <property type="match status" value="1"/>
</dbReference>
<proteinExistence type="predicted"/>
<feature type="domain" description="Metallo-beta-lactamase" evidence="1">
    <location>
        <begin position="26"/>
        <end position="251"/>
    </location>
</feature>
<dbReference type="InterPro" id="IPR001279">
    <property type="entry name" value="Metallo-B-lactamas"/>
</dbReference>
<dbReference type="EMBL" id="MTYJ01000064">
    <property type="protein sequence ID" value="OQV17205.1"/>
    <property type="molecule type" value="Genomic_DNA"/>
</dbReference>
<dbReference type="Pfam" id="PF00753">
    <property type="entry name" value="Lactamase_B"/>
    <property type="match status" value="1"/>
</dbReference>
<gene>
    <name evidence="2" type="ORF">BV898_08698</name>
</gene>
<dbReference type="AlphaFoldDB" id="A0A1W0WPS2"/>
<dbReference type="InterPro" id="IPR036866">
    <property type="entry name" value="RibonucZ/Hydroxyglut_hydro"/>
</dbReference>
<comment type="caution">
    <text evidence="2">The sequence shown here is derived from an EMBL/GenBank/DDBJ whole genome shotgun (WGS) entry which is preliminary data.</text>
</comment>
<protein>
    <submittedName>
        <fullName evidence="2">Ribonuclease Z, chloroplastic</fullName>
    </submittedName>
</protein>
<name>A0A1W0WPS2_HYPEX</name>
<dbReference type="OrthoDB" id="527344at2759"/>
<keyword evidence="3" id="KW-1185">Reference proteome</keyword>
<sequence length="253" mass="28247">MNQEFRIDFPATGQQYFLNCWSVSGLESCVTVRTGESRFAFDIGHATRSSINCDRVFITHGHVDHCGALAKHVSQWDIRAMTPATYYCPQDIQETLKNICQSYAAMAESLEKPTIASPKILSVKVGEDFPVSPNRTMRPFRTTHRVPSNGYLIYKQEKSLLPQFQNLTGYEIGALVAAGTVVHEKHSVPEMAYTGDTTFDCFLDPANADILQARILITEELIFRYPGTLTSSINPVLSIMFASLSVFFCMHGC</sequence>
<dbReference type="Proteomes" id="UP000192578">
    <property type="component" value="Unassembled WGS sequence"/>
</dbReference>
<reference evidence="3" key="1">
    <citation type="submission" date="2017-01" db="EMBL/GenBank/DDBJ databases">
        <title>Comparative genomics of anhydrobiosis in the tardigrade Hypsibius dujardini.</title>
        <authorList>
            <person name="Yoshida Y."/>
            <person name="Koutsovoulos G."/>
            <person name="Laetsch D."/>
            <person name="Stevens L."/>
            <person name="Kumar S."/>
            <person name="Horikawa D."/>
            <person name="Ishino K."/>
            <person name="Komine S."/>
            <person name="Tomita M."/>
            <person name="Blaxter M."/>
            <person name="Arakawa K."/>
        </authorList>
    </citation>
    <scope>NUCLEOTIDE SEQUENCE [LARGE SCALE GENOMIC DNA]</scope>
    <source>
        <strain evidence="3">Z151</strain>
    </source>
</reference>
<evidence type="ECO:0000313" key="3">
    <source>
        <dbReference type="Proteomes" id="UP000192578"/>
    </source>
</evidence>
<dbReference type="Gene3D" id="3.60.15.10">
    <property type="entry name" value="Ribonuclease Z/Hydroxyacylglutathione hydrolase-like"/>
    <property type="match status" value="1"/>
</dbReference>
<dbReference type="PANTHER" id="PTHR46504">
    <property type="entry name" value="TRNASE Z TRZ1"/>
    <property type="match status" value="1"/>
</dbReference>
<dbReference type="SMART" id="SM00849">
    <property type="entry name" value="Lactamase_B"/>
    <property type="match status" value="1"/>
</dbReference>
<accession>A0A1W0WPS2</accession>